<evidence type="ECO:0000256" key="1">
    <source>
        <dbReference type="SAM" id="MobiDB-lite"/>
    </source>
</evidence>
<feature type="region of interest" description="Disordered" evidence="1">
    <location>
        <begin position="1"/>
        <end position="36"/>
    </location>
</feature>
<evidence type="ECO:0000313" key="3">
    <source>
        <dbReference type="Proteomes" id="UP000015106"/>
    </source>
</evidence>
<reference evidence="3" key="1">
    <citation type="journal article" date="2013" name="Nature">
        <title>Draft genome of the wheat A-genome progenitor Triticum urartu.</title>
        <authorList>
            <person name="Ling H.Q."/>
            <person name="Zhao S."/>
            <person name="Liu D."/>
            <person name="Wang J."/>
            <person name="Sun H."/>
            <person name="Zhang C."/>
            <person name="Fan H."/>
            <person name="Li D."/>
            <person name="Dong L."/>
            <person name="Tao Y."/>
            <person name="Gao C."/>
            <person name="Wu H."/>
            <person name="Li Y."/>
            <person name="Cui Y."/>
            <person name="Guo X."/>
            <person name="Zheng S."/>
            <person name="Wang B."/>
            <person name="Yu K."/>
            <person name="Liang Q."/>
            <person name="Yang W."/>
            <person name="Lou X."/>
            <person name="Chen J."/>
            <person name="Feng M."/>
            <person name="Jian J."/>
            <person name="Zhang X."/>
            <person name="Luo G."/>
            <person name="Jiang Y."/>
            <person name="Liu J."/>
            <person name="Wang Z."/>
            <person name="Sha Y."/>
            <person name="Zhang B."/>
            <person name="Wu H."/>
            <person name="Tang D."/>
            <person name="Shen Q."/>
            <person name="Xue P."/>
            <person name="Zou S."/>
            <person name="Wang X."/>
            <person name="Liu X."/>
            <person name="Wang F."/>
            <person name="Yang Y."/>
            <person name="An X."/>
            <person name="Dong Z."/>
            <person name="Zhang K."/>
            <person name="Zhang X."/>
            <person name="Luo M.C."/>
            <person name="Dvorak J."/>
            <person name="Tong Y."/>
            <person name="Wang J."/>
            <person name="Yang H."/>
            <person name="Li Z."/>
            <person name="Wang D."/>
            <person name="Zhang A."/>
            <person name="Wang J."/>
        </authorList>
    </citation>
    <scope>NUCLEOTIDE SEQUENCE</scope>
    <source>
        <strain evidence="3">cv. G1812</strain>
    </source>
</reference>
<organism evidence="2 3">
    <name type="scientific">Triticum urartu</name>
    <name type="common">Red wild einkorn</name>
    <name type="synonym">Crithodium urartu</name>
    <dbReference type="NCBI Taxonomy" id="4572"/>
    <lineage>
        <taxon>Eukaryota</taxon>
        <taxon>Viridiplantae</taxon>
        <taxon>Streptophyta</taxon>
        <taxon>Embryophyta</taxon>
        <taxon>Tracheophyta</taxon>
        <taxon>Spermatophyta</taxon>
        <taxon>Magnoliopsida</taxon>
        <taxon>Liliopsida</taxon>
        <taxon>Poales</taxon>
        <taxon>Poaceae</taxon>
        <taxon>BOP clade</taxon>
        <taxon>Pooideae</taxon>
        <taxon>Triticodae</taxon>
        <taxon>Triticeae</taxon>
        <taxon>Triticinae</taxon>
        <taxon>Triticum</taxon>
    </lineage>
</organism>
<sequence length="70" mass="7834">APSRIWRRRRRRRPAPPQDTAARLLNTLPTDASTPRSSSAVLAFSPVLVFLCKSLQTTIVSRLRCFSLGL</sequence>
<evidence type="ECO:0000313" key="2">
    <source>
        <dbReference type="EnsemblPlants" id="TuG1812G0600001034.01.T01"/>
    </source>
</evidence>
<dbReference type="EnsemblPlants" id="TuG1812G0600001034.01.T01">
    <property type="protein sequence ID" value="TuG1812G0600001034.01.T01"/>
    <property type="gene ID" value="TuG1812G0600001034.01"/>
</dbReference>
<dbReference type="AlphaFoldDB" id="A0A8R7QP00"/>
<dbReference type="Proteomes" id="UP000015106">
    <property type="component" value="Chromosome 6"/>
</dbReference>
<keyword evidence="3" id="KW-1185">Reference proteome</keyword>
<protein>
    <submittedName>
        <fullName evidence="2">Uncharacterized protein</fullName>
    </submittedName>
</protein>
<reference evidence="2" key="3">
    <citation type="submission" date="2022-06" db="UniProtKB">
        <authorList>
            <consortium name="EnsemblPlants"/>
        </authorList>
    </citation>
    <scope>IDENTIFICATION</scope>
</reference>
<accession>A0A8R7QP00</accession>
<reference evidence="2" key="2">
    <citation type="submission" date="2018-03" db="EMBL/GenBank/DDBJ databases">
        <title>The Triticum urartu genome reveals the dynamic nature of wheat genome evolution.</title>
        <authorList>
            <person name="Ling H."/>
            <person name="Ma B."/>
            <person name="Shi X."/>
            <person name="Liu H."/>
            <person name="Dong L."/>
            <person name="Sun H."/>
            <person name="Cao Y."/>
            <person name="Gao Q."/>
            <person name="Zheng S."/>
            <person name="Li Y."/>
            <person name="Yu Y."/>
            <person name="Du H."/>
            <person name="Qi M."/>
            <person name="Li Y."/>
            <person name="Yu H."/>
            <person name="Cui Y."/>
            <person name="Wang N."/>
            <person name="Chen C."/>
            <person name="Wu H."/>
            <person name="Zhao Y."/>
            <person name="Zhang J."/>
            <person name="Li Y."/>
            <person name="Zhou W."/>
            <person name="Zhang B."/>
            <person name="Hu W."/>
            <person name="Eijk M."/>
            <person name="Tang J."/>
            <person name="Witsenboer H."/>
            <person name="Zhao S."/>
            <person name="Li Z."/>
            <person name="Zhang A."/>
            <person name="Wang D."/>
            <person name="Liang C."/>
        </authorList>
    </citation>
    <scope>NUCLEOTIDE SEQUENCE [LARGE SCALE GENOMIC DNA]</scope>
    <source>
        <strain evidence="2">cv. G1812</strain>
    </source>
</reference>
<feature type="compositionally biased region" description="Basic residues" evidence="1">
    <location>
        <begin position="1"/>
        <end position="14"/>
    </location>
</feature>
<dbReference type="Gramene" id="TuG1812G0600001034.01.T01">
    <property type="protein sequence ID" value="TuG1812G0600001034.01.T01"/>
    <property type="gene ID" value="TuG1812G0600001034.01"/>
</dbReference>
<feature type="compositionally biased region" description="Polar residues" evidence="1">
    <location>
        <begin position="27"/>
        <end position="36"/>
    </location>
</feature>
<name>A0A8R7QP00_TRIUA</name>
<proteinExistence type="predicted"/>